<feature type="domain" description="Sugar phosphate transporter" evidence="7">
    <location>
        <begin position="203"/>
        <end position="481"/>
    </location>
</feature>
<accession>A0A834RGW1</accession>
<evidence type="ECO:0000313" key="10">
    <source>
        <dbReference type="Proteomes" id="UP000070412"/>
    </source>
</evidence>
<evidence type="ECO:0000256" key="2">
    <source>
        <dbReference type="ARBA" id="ARBA00022692"/>
    </source>
</evidence>
<keyword evidence="10" id="KW-1185">Reference proteome</keyword>
<dbReference type="EnsemblMetazoa" id="SSS_1078s_mrna">
    <property type="protein sequence ID" value="KAF7495725.1"/>
    <property type="gene ID" value="SSS_1078"/>
</dbReference>
<dbReference type="AlphaFoldDB" id="A0A834RGW1"/>
<feature type="transmembrane region" description="Helical" evidence="6">
    <location>
        <begin position="436"/>
        <end position="456"/>
    </location>
</feature>
<keyword evidence="2 6" id="KW-0812">Transmembrane</keyword>
<feature type="transmembrane region" description="Helical" evidence="6">
    <location>
        <begin position="289"/>
        <end position="306"/>
    </location>
</feature>
<dbReference type="InterPro" id="IPR004853">
    <property type="entry name" value="Sugar_P_trans_dom"/>
</dbReference>
<name>A0A834RGW1_SARSC</name>
<feature type="region of interest" description="Disordered" evidence="5">
    <location>
        <begin position="59"/>
        <end position="90"/>
    </location>
</feature>
<dbReference type="PANTHER" id="PTHR11132">
    <property type="entry name" value="SOLUTE CARRIER FAMILY 35"/>
    <property type="match status" value="1"/>
</dbReference>
<proteinExistence type="predicted"/>
<protein>
    <submittedName>
        <fullName evidence="8">UDP-N-acetylglucosamine/UDP-glucose/GDP-mannose transporter</fullName>
    </submittedName>
</protein>
<organism evidence="8">
    <name type="scientific">Sarcoptes scabiei</name>
    <name type="common">Itch mite</name>
    <name type="synonym">Acarus scabiei</name>
    <dbReference type="NCBI Taxonomy" id="52283"/>
    <lineage>
        <taxon>Eukaryota</taxon>
        <taxon>Metazoa</taxon>
        <taxon>Ecdysozoa</taxon>
        <taxon>Arthropoda</taxon>
        <taxon>Chelicerata</taxon>
        <taxon>Arachnida</taxon>
        <taxon>Acari</taxon>
        <taxon>Acariformes</taxon>
        <taxon>Sarcoptiformes</taxon>
        <taxon>Astigmata</taxon>
        <taxon>Psoroptidia</taxon>
        <taxon>Sarcoptoidea</taxon>
        <taxon>Sarcoptidae</taxon>
        <taxon>Sarcoptinae</taxon>
        <taxon>Sarcoptes</taxon>
    </lineage>
</organism>
<feature type="transmembrane region" description="Helical" evidence="6">
    <location>
        <begin position="369"/>
        <end position="390"/>
    </location>
</feature>
<evidence type="ECO:0000256" key="5">
    <source>
        <dbReference type="SAM" id="MobiDB-lite"/>
    </source>
</evidence>
<feature type="transmembrane region" description="Helical" evidence="6">
    <location>
        <begin position="191"/>
        <end position="215"/>
    </location>
</feature>
<evidence type="ECO:0000313" key="9">
    <source>
        <dbReference type="EnsemblMetazoa" id="KAF7495725.1"/>
    </source>
</evidence>
<dbReference type="InterPro" id="IPR050186">
    <property type="entry name" value="TPT_transporter"/>
</dbReference>
<keyword evidence="3 6" id="KW-1133">Transmembrane helix</keyword>
<feature type="transmembrane region" description="Helical" evidence="6">
    <location>
        <begin position="261"/>
        <end position="277"/>
    </location>
</feature>
<gene>
    <name evidence="8" type="ORF">SSS_1078</name>
</gene>
<feature type="region of interest" description="Disordered" evidence="5">
    <location>
        <begin position="492"/>
        <end position="532"/>
    </location>
</feature>
<evidence type="ECO:0000256" key="1">
    <source>
        <dbReference type="ARBA" id="ARBA00004141"/>
    </source>
</evidence>
<comment type="subcellular location">
    <subcellularLocation>
        <location evidence="1">Membrane</location>
        <topology evidence="1">Multi-pass membrane protein</topology>
    </subcellularLocation>
</comment>
<feature type="compositionally biased region" description="Acidic residues" evidence="5">
    <location>
        <begin position="114"/>
        <end position="134"/>
    </location>
</feature>
<feature type="compositionally biased region" description="Basic and acidic residues" evidence="5">
    <location>
        <begin position="61"/>
        <end position="74"/>
    </location>
</feature>
<feature type="region of interest" description="Disordered" evidence="5">
    <location>
        <begin position="102"/>
        <end position="135"/>
    </location>
</feature>
<evidence type="ECO:0000256" key="4">
    <source>
        <dbReference type="ARBA" id="ARBA00023136"/>
    </source>
</evidence>
<reference evidence="8" key="2">
    <citation type="submission" date="2020-01" db="EMBL/GenBank/DDBJ databases">
        <authorList>
            <person name="Korhonen P.K.K."/>
            <person name="Guangxu M.G."/>
            <person name="Wang T.W."/>
            <person name="Stroehlein A.J.S."/>
            <person name="Young N.D."/>
            <person name="Ang C.-S.A."/>
            <person name="Fernando D.W.F."/>
            <person name="Lu H.L."/>
            <person name="Taylor S.T."/>
            <person name="Ehtesham M.E.M."/>
            <person name="Najaraj S.H.N."/>
            <person name="Harsha G.H.G."/>
            <person name="Madugundu A.M."/>
            <person name="Renuse S.R."/>
            <person name="Holt D.H."/>
            <person name="Pandey A.P."/>
            <person name="Papenfuss A.P."/>
            <person name="Gasser R.B.G."/>
            <person name="Fischer K.F."/>
        </authorList>
    </citation>
    <scope>NUCLEOTIDE SEQUENCE</scope>
    <source>
        <strain evidence="8">SSS_KF_BRIS2020</strain>
    </source>
</reference>
<evidence type="ECO:0000313" key="8">
    <source>
        <dbReference type="EMBL" id="KAF7495725.1"/>
    </source>
</evidence>
<reference evidence="9" key="3">
    <citation type="submission" date="2022-06" db="UniProtKB">
        <authorList>
            <consortium name="EnsemblMetazoa"/>
        </authorList>
    </citation>
    <scope>IDENTIFICATION</scope>
</reference>
<keyword evidence="4 6" id="KW-0472">Membrane</keyword>
<reference evidence="10" key="1">
    <citation type="journal article" date="2020" name="PLoS Negl. Trop. Dis.">
        <title>High-quality nuclear genome for Sarcoptes scabiei-A critical resource for a neglected parasite.</title>
        <authorList>
            <person name="Korhonen P.K."/>
            <person name="Gasser R.B."/>
            <person name="Ma G."/>
            <person name="Wang T."/>
            <person name="Stroehlein A.J."/>
            <person name="Young N.D."/>
            <person name="Ang C.S."/>
            <person name="Fernando D.D."/>
            <person name="Lu H.C."/>
            <person name="Taylor S."/>
            <person name="Reynolds S.L."/>
            <person name="Mofiz E."/>
            <person name="Najaraj S.H."/>
            <person name="Gowda H."/>
            <person name="Madugundu A."/>
            <person name="Renuse S."/>
            <person name="Holt D."/>
            <person name="Pandey A."/>
            <person name="Papenfuss A.T."/>
            <person name="Fischer K."/>
        </authorList>
    </citation>
    <scope>NUCLEOTIDE SEQUENCE [LARGE SCALE GENOMIC DNA]</scope>
</reference>
<feature type="compositionally biased region" description="Polar residues" evidence="5">
    <location>
        <begin position="75"/>
        <end position="90"/>
    </location>
</feature>
<evidence type="ECO:0000256" key="3">
    <source>
        <dbReference type="ARBA" id="ARBA00022989"/>
    </source>
</evidence>
<evidence type="ECO:0000259" key="7">
    <source>
        <dbReference type="Pfam" id="PF03151"/>
    </source>
</evidence>
<feature type="transmembrane region" description="Helical" evidence="6">
    <location>
        <begin position="462"/>
        <end position="485"/>
    </location>
</feature>
<dbReference type="OrthoDB" id="417037at2759"/>
<dbReference type="EMBL" id="WVUK01000046">
    <property type="protein sequence ID" value="KAF7495725.1"/>
    <property type="molecule type" value="Genomic_DNA"/>
</dbReference>
<evidence type="ECO:0000256" key="6">
    <source>
        <dbReference type="SAM" id="Phobius"/>
    </source>
</evidence>
<dbReference type="Proteomes" id="UP000070412">
    <property type="component" value="Unassembled WGS sequence"/>
</dbReference>
<dbReference type="Pfam" id="PF03151">
    <property type="entry name" value="TPT"/>
    <property type="match status" value="1"/>
</dbReference>
<feature type="transmembrane region" description="Helical" evidence="6">
    <location>
        <begin position="402"/>
        <end position="424"/>
    </location>
</feature>
<dbReference type="GO" id="GO:0016020">
    <property type="term" value="C:membrane"/>
    <property type="evidence" value="ECO:0007669"/>
    <property type="project" value="UniProtKB-SubCell"/>
</dbReference>
<feature type="transmembrane region" description="Helical" evidence="6">
    <location>
        <begin position="221"/>
        <end position="241"/>
    </location>
</feature>
<sequence length="532" mass="59956">MSNLNLTSQKIRNVEISSQQSNPNLFAIHSPKNFLKNYDFIADSLRYFQNRKECEQIGSKESNDIEEDRKKFEINSETNRSSPMKTNPYQTNDAHYITLAAEEQNSSRSSSSGIEDDDDDDDENNDNDDEDDDCEKLYHKNRTNRIDENGTINCCKIDIVKTRTPTKKSPFVPFRISLMTLFKSCFGRGPMFMRIFSALFFAIASFLLVVINKIILTTYRFPSVMILALGQVTATIIILNISRRLGVVKFPNYSREVNFKIFPLPLFFLGNLVSGLSSTQRLNLPMLTVLRRFTILMTMIGEYYLLGVKQSNTIKMTVFMMIGGAMIAASNDLAFDAAGYLYVLLNDFFSTLNGIYMKKKLDSRDLGKYGILYYNALFIFVPLFLISISVDDWSKCFFHFEHWYSPVFVFSFLMSCVMGFILMYSTALCTQYNSALTTTIVGCLKNILVTFIGMYIGGDYIFSAVNFIGLNISMIGSLIYSYVIFVHKSSSTSTSSSQSQATPSQSSSALCSSSSSSSSSQSSKSSLSVVKK</sequence>